<sequence length="112" mass="12611">MSHGWRLWVLEGCWNLIRQSCKKGEVGCLGQHKGKGCNCTFNAFSTQANTDENKEGTARFKEKKRLLKVNSSHTPTKIKGISRYYTNGAENREEQLTITSTASKICEAKTLK</sequence>
<reference evidence="1 2" key="1">
    <citation type="journal article" date="2023" name="Science">
        <title>Elucidation of the pathway for biosynthesis of saponin adjuvants from the soapbark tree.</title>
        <authorList>
            <person name="Reed J."/>
            <person name="Orme A."/>
            <person name="El-Demerdash A."/>
            <person name="Owen C."/>
            <person name="Martin L.B.B."/>
            <person name="Misra R.C."/>
            <person name="Kikuchi S."/>
            <person name="Rejzek M."/>
            <person name="Martin A.C."/>
            <person name="Harkess A."/>
            <person name="Leebens-Mack J."/>
            <person name="Louveau T."/>
            <person name="Stephenson M.J."/>
            <person name="Osbourn A."/>
        </authorList>
    </citation>
    <scope>NUCLEOTIDE SEQUENCE [LARGE SCALE GENOMIC DNA]</scope>
    <source>
        <strain evidence="1">S10</strain>
    </source>
</reference>
<evidence type="ECO:0000313" key="2">
    <source>
        <dbReference type="Proteomes" id="UP001163823"/>
    </source>
</evidence>
<dbReference type="Proteomes" id="UP001163823">
    <property type="component" value="Chromosome 1"/>
</dbReference>
<protein>
    <submittedName>
        <fullName evidence="1">Uncharacterized protein</fullName>
    </submittedName>
</protein>
<name>A0AAD7VP41_QUISA</name>
<dbReference type="KEGG" id="qsa:O6P43_001772"/>
<keyword evidence="2" id="KW-1185">Reference proteome</keyword>
<evidence type="ECO:0000313" key="1">
    <source>
        <dbReference type="EMBL" id="KAJ7982675.1"/>
    </source>
</evidence>
<gene>
    <name evidence="1" type="ORF">O6P43_001772</name>
</gene>
<organism evidence="1 2">
    <name type="scientific">Quillaja saponaria</name>
    <name type="common">Soap bark tree</name>
    <dbReference type="NCBI Taxonomy" id="32244"/>
    <lineage>
        <taxon>Eukaryota</taxon>
        <taxon>Viridiplantae</taxon>
        <taxon>Streptophyta</taxon>
        <taxon>Embryophyta</taxon>
        <taxon>Tracheophyta</taxon>
        <taxon>Spermatophyta</taxon>
        <taxon>Magnoliopsida</taxon>
        <taxon>eudicotyledons</taxon>
        <taxon>Gunneridae</taxon>
        <taxon>Pentapetalae</taxon>
        <taxon>rosids</taxon>
        <taxon>fabids</taxon>
        <taxon>Fabales</taxon>
        <taxon>Quillajaceae</taxon>
        <taxon>Quillaja</taxon>
    </lineage>
</organism>
<comment type="caution">
    <text evidence="1">The sequence shown here is derived from an EMBL/GenBank/DDBJ whole genome shotgun (WGS) entry which is preliminary data.</text>
</comment>
<proteinExistence type="predicted"/>
<dbReference type="EMBL" id="JARAOO010000001">
    <property type="protein sequence ID" value="KAJ7982675.1"/>
    <property type="molecule type" value="Genomic_DNA"/>
</dbReference>
<accession>A0AAD7VP41</accession>
<dbReference type="AlphaFoldDB" id="A0AAD7VP41"/>